<evidence type="ECO:0000313" key="13">
    <source>
        <dbReference type="Proteomes" id="UP001318040"/>
    </source>
</evidence>
<evidence type="ECO:0000313" key="14">
    <source>
        <dbReference type="RefSeq" id="XP_032806457.1"/>
    </source>
</evidence>
<feature type="compositionally biased region" description="Polar residues" evidence="11">
    <location>
        <begin position="108"/>
        <end position="119"/>
    </location>
</feature>
<dbReference type="PANTHER" id="PTHR46110:SF3">
    <property type="entry name" value="HOMEOBOX PROTEIN HMX"/>
    <property type="match status" value="1"/>
</dbReference>
<evidence type="ECO:0000256" key="3">
    <source>
        <dbReference type="ARBA" id="ARBA00023015"/>
    </source>
</evidence>
<dbReference type="Proteomes" id="UP001318040">
    <property type="component" value="Chromosome 9"/>
</dbReference>
<dbReference type="Pfam" id="PF00046">
    <property type="entry name" value="Homeodomain"/>
    <property type="match status" value="1"/>
</dbReference>
<name>A0AAJ7SVR2_PETMA</name>
<evidence type="ECO:0000256" key="2">
    <source>
        <dbReference type="ARBA" id="ARBA00022473"/>
    </source>
</evidence>
<evidence type="ECO:0000256" key="6">
    <source>
        <dbReference type="ARBA" id="ARBA00023163"/>
    </source>
</evidence>
<dbReference type="KEGG" id="pmrn:116940580"/>
<evidence type="ECO:0000256" key="10">
    <source>
        <dbReference type="RuleBase" id="RU000682"/>
    </source>
</evidence>
<dbReference type="FunFam" id="1.10.10.60:FF:000053">
    <property type="entry name" value="H6 family homeobox 2"/>
    <property type="match status" value="1"/>
</dbReference>
<gene>
    <name evidence="14" type="primary">LOC116940580</name>
</gene>
<dbReference type="InterPro" id="IPR009057">
    <property type="entry name" value="Homeodomain-like_sf"/>
</dbReference>
<evidence type="ECO:0000256" key="4">
    <source>
        <dbReference type="ARBA" id="ARBA00023125"/>
    </source>
</evidence>
<dbReference type="InterPro" id="IPR001356">
    <property type="entry name" value="HD"/>
</dbReference>
<dbReference type="CDD" id="cd00086">
    <property type="entry name" value="homeodomain"/>
    <property type="match status" value="1"/>
</dbReference>
<dbReference type="PROSITE" id="PS50071">
    <property type="entry name" value="HOMEOBOX_2"/>
    <property type="match status" value="1"/>
</dbReference>
<dbReference type="PRINTS" id="PR00024">
    <property type="entry name" value="HOMEOBOX"/>
</dbReference>
<dbReference type="SUPFAM" id="SSF46689">
    <property type="entry name" value="Homeodomain-like"/>
    <property type="match status" value="1"/>
</dbReference>
<keyword evidence="13" id="KW-1185">Reference proteome</keyword>
<evidence type="ECO:0000256" key="7">
    <source>
        <dbReference type="ARBA" id="ARBA00023242"/>
    </source>
</evidence>
<evidence type="ECO:0000259" key="12">
    <source>
        <dbReference type="PROSITE" id="PS50071"/>
    </source>
</evidence>
<evidence type="ECO:0000256" key="9">
    <source>
        <dbReference type="PROSITE-ProRule" id="PRU00108"/>
    </source>
</evidence>
<feature type="compositionally biased region" description="Low complexity" evidence="11">
    <location>
        <begin position="155"/>
        <end position="165"/>
    </location>
</feature>
<dbReference type="SMART" id="SM00389">
    <property type="entry name" value="HOX"/>
    <property type="match status" value="1"/>
</dbReference>
<sequence>MSEKATTPQNPGPNKVSSFFIQNLLNSEDKPATKPERQLICFGFGNVRFGEEMSALGHGAGLVVAPFEIPMPRFAMPPFRFVEKSIAPWHPYLPFGQTEESPRGCSPSLPNSDHASPSPFSDRGSPATAANKCEDADGGDSSGCADERLTPHKTAAAAAAAAAAEDAADAKEESIGDSGSERQLETSGGVDLLEKKGGRKKKTRTVFSRSQVFQLESTFDMKRYLSSAERAGLAASLHLTETQVKIWFQNRRNKWKRQLAAELEAANLSHTAQRLVRVPILYHESSGVRDAAAAAGSAHVHGGASHLSRPLLQGFAHPLPYMHQAIGGPMPVMRSMTGLV</sequence>
<organism evidence="13 14">
    <name type="scientific">Petromyzon marinus</name>
    <name type="common">Sea lamprey</name>
    <dbReference type="NCBI Taxonomy" id="7757"/>
    <lineage>
        <taxon>Eukaryota</taxon>
        <taxon>Metazoa</taxon>
        <taxon>Chordata</taxon>
        <taxon>Craniata</taxon>
        <taxon>Vertebrata</taxon>
        <taxon>Cyclostomata</taxon>
        <taxon>Hyperoartia</taxon>
        <taxon>Petromyzontiformes</taxon>
        <taxon>Petromyzontidae</taxon>
        <taxon>Petromyzon</taxon>
    </lineage>
</organism>
<dbReference type="InterPro" id="IPR051300">
    <property type="entry name" value="HMX_Homeobox_TF"/>
</dbReference>
<keyword evidence="4 9" id="KW-0238">DNA-binding</keyword>
<feature type="domain" description="Homeobox" evidence="12">
    <location>
        <begin position="198"/>
        <end position="258"/>
    </location>
</feature>
<keyword evidence="3" id="KW-0805">Transcription regulation</keyword>
<feature type="compositionally biased region" description="Basic and acidic residues" evidence="11">
    <location>
        <begin position="168"/>
        <end position="184"/>
    </location>
</feature>
<keyword evidence="7 9" id="KW-0539">Nucleus</keyword>
<evidence type="ECO:0000256" key="8">
    <source>
        <dbReference type="ARBA" id="ARBA00038165"/>
    </source>
</evidence>
<dbReference type="InterPro" id="IPR017970">
    <property type="entry name" value="Homeobox_CS"/>
</dbReference>
<dbReference type="PROSITE" id="PS00027">
    <property type="entry name" value="HOMEOBOX_1"/>
    <property type="match status" value="1"/>
</dbReference>
<dbReference type="PANTHER" id="PTHR46110">
    <property type="entry name" value="HOMEOBOX PROTEIN HMX"/>
    <property type="match status" value="1"/>
</dbReference>
<dbReference type="InterPro" id="IPR020479">
    <property type="entry name" value="HD_metazoa"/>
</dbReference>
<dbReference type="Gene3D" id="1.10.10.60">
    <property type="entry name" value="Homeodomain-like"/>
    <property type="match status" value="1"/>
</dbReference>
<feature type="DNA-binding region" description="Homeobox" evidence="9">
    <location>
        <begin position="200"/>
        <end position="259"/>
    </location>
</feature>
<dbReference type="GO" id="GO:0005634">
    <property type="term" value="C:nucleus"/>
    <property type="evidence" value="ECO:0007669"/>
    <property type="project" value="UniProtKB-SubCell"/>
</dbReference>
<evidence type="ECO:0000256" key="1">
    <source>
        <dbReference type="ARBA" id="ARBA00004123"/>
    </source>
</evidence>
<evidence type="ECO:0000256" key="5">
    <source>
        <dbReference type="ARBA" id="ARBA00023155"/>
    </source>
</evidence>
<dbReference type="GO" id="GO:0000981">
    <property type="term" value="F:DNA-binding transcription factor activity, RNA polymerase II-specific"/>
    <property type="evidence" value="ECO:0007669"/>
    <property type="project" value="InterPro"/>
</dbReference>
<keyword evidence="2" id="KW-0217">Developmental protein</keyword>
<keyword evidence="6" id="KW-0804">Transcription</keyword>
<dbReference type="RefSeq" id="XP_032806457.1">
    <property type="nucleotide sequence ID" value="XM_032950566.1"/>
</dbReference>
<dbReference type="GO" id="GO:0000977">
    <property type="term" value="F:RNA polymerase II transcription regulatory region sequence-specific DNA binding"/>
    <property type="evidence" value="ECO:0007669"/>
    <property type="project" value="TreeGrafter"/>
</dbReference>
<accession>A0AAJ7SVR2</accession>
<feature type="region of interest" description="Disordered" evidence="11">
    <location>
        <begin position="97"/>
        <end position="204"/>
    </location>
</feature>
<protein>
    <submittedName>
        <fullName evidence="14">Homeobox protein HMX3-A-like</fullName>
    </submittedName>
</protein>
<comment type="subcellular location">
    <subcellularLocation>
        <location evidence="1 9 10">Nucleus</location>
    </subcellularLocation>
</comment>
<reference evidence="14" key="1">
    <citation type="submission" date="2025-08" db="UniProtKB">
        <authorList>
            <consortium name="RefSeq"/>
        </authorList>
    </citation>
    <scope>IDENTIFICATION</scope>
    <source>
        <tissue evidence="14">Sperm</tissue>
    </source>
</reference>
<comment type="similarity">
    <text evidence="8">Belongs to the HMX homeobox family.</text>
</comment>
<proteinExistence type="inferred from homology"/>
<dbReference type="AlphaFoldDB" id="A0AAJ7SVR2"/>
<evidence type="ECO:0000256" key="11">
    <source>
        <dbReference type="SAM" id="MobiDB-lite"/>
    </source>
</evidence>
<keyword evidence="5 9" id="KW-0371">Homeobox</keyword>